<evidence type="ECO:0000256" key="3">
    <source>
        <dbReference type="ARBA" id="ARBA00022448"/>
    </source>
</evidence>
<evidence type="ECO:0000256" key="2">
    <source>
        <dbReference type="ARBA" id="ARBA00008936"/>
    </source>
</evidence>
<dbReference type="Pfam" id="PF00006">
    <property type="entry name" value="ATP-synt_ab"/>
    <property type="match status" value="1"/>
</dbReference>
<organism evidence="14 15">
    <name type="scientific">Alkaliphilus pronyensis</name>
    <dbReference type="NCBI Taxonomy" id="1482732"/>
    <lineage>
        <taxon>Bacteria</taxon>
        <taxon>Bacillati</taxon>
        <taxon>Bacillota</taxon>
        <taxon>Clostridia</taxon>
        <taxon>Peptostreptococcales</taxon>
        <taxon>Natronincolaceae</taxon>
        <taxon>Alkaliphilus</taxon>
    </lineage>
</organism>
<keyword evidence="11 12" id="KW-0066">ATP synthesis</keyword>
<dbReference type="GO" id="GO:0005524">
    <property type="term" value="F:ATP binding"/>
    <property type="evidence" value="ECO:0007669"/>
    <property type="project" value="UniProtKB-UniRule"/>
</dbReference>
<dbReference type="PANTHER" id="PTHR15184">
    <property type="entry name" value="ATP SYNTHASE"/>
    <property type="match status" value="1"/>
</dbReference>
<dbReference type="CDD" id="cd18115">
    <property type="entry name" value="ATP-synt_F1_beta_N"/>
    <property type="match status" value="1"/>
</dbReference>
<keyword evidence="10 12" id="KW-0139">CF(1)</keyword>
<keyword evidence="9 12" id="KW-0472">Membrane</keyword>
<evidence type="ECO:0000256" key="12">
    <source>
        <dbReference type="HAMAP-Rule" id="MF_01347"/>
    </source>
</evidence>
<dbReference type="SUPFAM" id="SSF52540">
    <property type="entry name" value="P-loop containing nucleoside triphosphate hydrolases"/>
    <property type="match status" value="1"/>
</dbReference>
<dbReference type="GO" id="GO:0046933">
    <property type="term" value="F:proton-transporting ATP synthase activity, rotational mechanism"/>
    <property type="evidence" value="ECO:0007669"/>
    <property type="project" value="UniProtKB-UniRule"/>
</dbReference>
<gene>
    <name evidence="12 14" type="primary">atpD</name>
    <name evidence="14" type="ORF">F8154_00685</name>
</gene>
<dbReference type="InterPro" id="IPR004100">
    <property type="entry name" value="ATPase_F1/V1/A1_a/bsu_N"/>
</dbReference>
<protein>
    <recommendedName>
        <fullName evidence="12">ATP synthase subunit beta</fullName>
        <ecNumber evidence="12">7.1.2.2</ecNumber>
    </recommendedName>
    <alternativeName>
        <fullName evidence="12">ATP synthase F1 sector subunit beta</fullName>
    </alternativeName>
    <alternativeName>
        <fullName evidence="12">F-ATPase subunit beta</fullName>
    </alternativeName>
</protein>
<dbReference type="AlphaFoldDB" id="A0A6I0FH84"/>
<evidence type="ECO:0000256" key="5">
    <source>
        <dbReference type="ARBA" id="ARBA00022741"/>
    </source>
</evidence>
<keyword evidence="7 12" id="KW-1278">Translocase</keyword>
<dbReference type="PROSITE" id="PS00152">
    <property type="entry name" value="ATPASE_ALPHA_BETA"/>
    <property type="match status" value="1"/>
</dbReference>
<dbReference type="InterPro" id="IPR020003">
    <property type="entry name" value="ATPase_a/bsu_AS"/>
</dbReference>
<evidence type="ECO:0000256" key="4">
    <source>
        <dbReference type="ARBA" id="ARBA00022475"/>
    </source>
</evidence>
<dbReference type="InterPro" id="IPR050053">
    <property type="entry name" value="ATPase_alpha/beta_chains"/>
</dbReference>
<dbReference type="Pfam" id="PF02874">
    <property type="entry name" value="ATP-synt_ab_N"/>
    <property type="match status" value="1"/>
</dbReference>
<keyword evidence="3 12" id="KW-0813">Transport</keyword>
<evidence type="ECO:0000313" key="15">
    <source>
        <dbReference type="Proteomes" id="UP000432715"/>
    </source>
</evidence>
<dbReference type="InterPro" id="IPR003593">
    <property type="entry name" value="AAA+_ATPase"/>
</dbReference>
<comment type="similarity">
    <text evidence="2 12">Belongs to the ATPase alpha/beta chains family.</text>
</comment>
<dbReference type="InterPro" id="IPR005722">
    <property type="entry name" value="ATP_synth_F1_bsu"/>
</dbReference>
<dbReference type="InterPro" id="IPR036121">
    <property type="entry name" value="ATPase_F1/V1/A1_a/bsu_N_sf"/>
</dbReference>
<proteinExistence type="inferred from homology"/>
<evidence type="ECO:0000313" key="14">
    <source>
        <dbReference type="EMBL" id="KAB3539702.1"/>
    </source>
</evidence>
<evidence type="ECO:0000256" key="6">
    <source>
        <dbReference type="ARBA" id="ARBA00022840"/>
    </source>
</evidence>
<dbReference type="EC" id="7.1.2.2" evidence="12"/>
<keyword evidence="8 12" id="KW-0406">Ion transport</keyword>
<dbReference type="SUPFAM" id="SSF50615">
    <property type="entry name" value="N-terminal domain of alpha and beta subunits of F1 ATP synthase"/>
    <property type="match status" value="1"/>
</dbReference>
<dbReference type="RefSeq" id="WP_151859662.1">
    <property type="nucleotide sequence ID" value="NZ_WBZC01000002.1"/>
</dbReference>
<dbReference type="GO" id="GO:0045259">
    <property type="term" value="C:proton-transporting ATP synthase complex"/>
    <property type="evidence" value="ECO:0007669"/>
    <property type="project" value="UniProtKB-KW"/>
</dbReference>
<dbReference type="SUPFAM" id="SSF47917">
    <property type="entry name" value="C-terminal domain of alpha and beta subunits of F1 ATP synthase"/>
    <property type="match status" value="1"/>
</dbReference>
<evidence type="ECO:0000256" key="7">
    <source>
        <dbReference type="ARBA" id="ARBA00022967"/>
    </source>
</evidence>
<dbReference type="Pfam" id="PF22919">
    <property type="entry name" value="ATP-synt_VA_C"/>
    <property type="match status" value="1"/>
</dbReference>
<sequence length="464" mass="50284">MAEARVGKVGQIIGPVVDIKYNSEELPALLNAIKIKAEDHTVTVEVAQHTGDDTVRCVAMSSTDGLIRGMDAIDTGGPITIPVGRPTLGRIFNVLGEVVDEKEPVVSEFSSPIHRQPPSFEEQETATEIFETGIKVVDLIAPYSKGGKIGLFGGAGVGKTVLIMELINNIAKEHGGLSVFAGVGERTREGNDLYHEMIDSGVIDKTTLVYGQMNEPPGARMRVGLAGLTMAEYFRDQEGQDVLLFIDNIFRFTQAGSEVSALLGRMPSAVGYQPTLATEMGVLQERITSTKKGSITSVQAVYVPADDLTDPAPATTFAHLDATTVLSRQISELGIYPAVDPLDSTSRILDPAVVGEEHYSVARGVQEVLQRYKELQDIIAILGMDELSDEDKLIVSRARKIQRFLSQPFHVAEQFTGMAGKYVPLKETIRGFKEILEGKHDDLPESAFLFVGSIEEAVEKAKGK</sequence>
<evidence type="ECO:0000259" key="13">
    <source>
        <dbReference type="SMART" id="SM00382"/>
    </source>
</evidence>
<dbReference type="InterPro" id="IPR027417">
    <property type="entry name" value="P-loop_NTPase"/>
</dbReference>
<comment type="caution">
    <text evidence="14">The sequence shown here is derived from an EMBL/GenBank/DDBJ whole genome shotgun (WGS) entry which is preliminary data.</text>
</comment>
<evidence type="ECO:0000256" key="8">
    <source>
        <dbReference type="ARBA" id="ARBA00023065"/>
    </source>
</evidence>
<evidence type="ECO:0000256" key="9">
    <source>
        <dbReference type="ARBA" id="ARBA00023136"/>
    </source>
</evidence>
<dbReference type="CDD" id="cd18110">
    <property type="entry name" value="ATP-synt_F1_beta_C"/>
    <property type="match status" value="1"/>
</dbReference>
<keyword evidence="4 12" id="KW-1003">Cell membrane</keyword>
<comment type="subcellular location">
    <subcellularLocation>
        <location evidence="12">Cell membrane</location>
        <topology evidence="12">Peripheral membrane protein</topology>
    </subcellularLocation>
    <subcellularLocation>
        <location evidence="1">Membrane</location>
    </subcellularLocation>
</comment>
<dbReference type="InterPro" id="IPR055190">
    <property type="entry name" value="ATP-synt_VA_C"/>
</dbReference>
<dbReference type="CDD" id="cd01133">
    <property type="entry name" value="F1-ATPase_beta_CD"/>
    <property type="match status" value="1"/>
</dbReference>
<dbReference type="SMART" id="SM00382">
    <property type="entry name" value="AAA"/>
    <property type="match status" value="1"/>
</dbReference>
<dbReference type="HAMAP" id="MF_01347">
    <property type="entry name" value="ATP_synth_beta_bact"/>
    <property type="match status" value="1"/>
</dbReference>
<dbReference type="PANTHER" id="PTHR15184:SF71">
    <property type="entry name" value="ATP SYNTHASE SUBUNIT BETA, MITOCHONDRIAL"/>
    <property type="match status" value="1"/>
</dbReference>
<dbReference type="InterPro" id="IPR000194">
    <property type="entry name" value="ATPase_F1/V1/A1_a/bsu_nucl-bd"/>
</dbReference>
<comment type="catalytic activity">
    <reaction evidence="12">
        <text>ATP + H2O + 4 H(+)(in) = ADP + phosphate + 5 H(+)(out)</text>
        <dbReference type="Rhea" id="RHEA:57720"/>
        <dbReference type="ChEBI" id="CHEBI:15377"/>
        <dbReference type="ChEBI" id="CHEBI:15378"/>
        <dbReference type="ChEBI" id="CHEBI:30616"/>
        <dbReference type="ChEBI" id="CHEBI:43474"/>
        <dbReference type="ChEBI" id="CHEBI:456216"/>
        <dbReference type="EC" id="7.1.2.2"/>
    </reaction>
</comment>
<accession>A0A6I0FH84</accession>
<dbReference type="EMBL" id="WBZC01000002">
    <property type="protein sequence ID" value="KAB3539702.1"/>
    <property type="molecule type" value="Genomic_DNA"/>
</dbReference>
<comment type="function">
    <text evidence="12">Produces ATP from ADP in the presence of a proton gradient across the membrane. The catalytic sites are hosted primarily by the beta subunits.</text>
</comment>
<keyword evidence="6 12" id="KW-0067">ATP-binding</keyword>
<keyword evidence="12" id="KW-0375">Hydrogen ion transport</keyword>
<keyword evidence="5 12" id="KW-0547">Nucleotide-binding</keyword>
<keyword evidence="15" id="KW-1185">Reference proteome</keyword>
<feature type="binding site" evidence="12">
    <location>
        <begin position="153"/>
        <end position="160"/>
    </location>
    <ligand>
        <name>ATP</name>
        <dbReference type="ChEBI" id="CHEBI:30616"/>
    </ligand>
</feature>
<dbReference type="Proteomes" id="UP000432715">
    <property type="component" value="Unassembled WGS sequence"/>
</dbReference>
<dbReference type="Gene3D" id="2.40.10.170">
    <property type="match status" value="1"/>
</dbReference>
<dbReference type="Gene3D" id="3.40.50.300">
    <property type="entry name" value="P-loop containing nucleotide triphosphate hydrolases"/>
    <property type="match status" value="1"/>
</dbReference>
<feature type="domain" description="AAA+ ATPase" evidence="13">
    <location>
        <begin position="145"/>
        <end position="331"/>
    </location>
</feature>
<dbReference type="Gene3D" id="1.10.1140.10">
    <property type="entry name" value="Bovine Mitochondrial F1-atpase, Atp Synthase Beta Chain, Chain D, domain 3"/>
    <property type="match status" value="1"/>
</dbReference>
<evidence type="ECO:0000256" key="1">
    <source>
        <dbReference type="ARBA" id="ARBA00004370"/>
    </source>
</evidence>
<dbReference type="InterPro" id="IPR024034">
    <property type="entry name" value="ATPase_F1/V1_b/a_C"/>
</dbReference>
<reference evidence="14 15" key="1">
    <citation type="submission" date="2019-10" db="EMBL/GenBank/DDBJ databases">
        <title>Alkaliphilus serpentinus sp. nov. and Alkaliphilus pronyensis sp. nov., two novel anaerobic alkaliphilic species isolated from the serpentinized-hosted hydrothermal field of the Prony Bay (New Caledonia).</title>
        <authorList>
            <person name="Postec A."/>
        </authorList>
    </citation>
    <scope>NUCLEOTIDE SEQUENCE [LARGE SCALE GENOMIC DNA]</scope>
    <source>
        <strain evidence="14 15">LacV</strain>
    </source>
</reference>
<dbReference type="OrthoDB" id="9801639at2"/>
<dbReference type="GO" id="GO:0005886">
    <property type="term" value="C:plasma membrane"/>
    <property type="evidence" value="ECO:0007669"/>
    <property type="project" value="UniProtKB-SubCell"/>
</dbReference>
<dbReference type="FunFam" id="3.40.50.300:FF:000026">
    <property type="entry name" value="ATP synthase subunit beta"/>
    <property type="match status" value="1"/>
</dbReference>
<evidence type="ECO:0000256" key="10">
    <source>
        <dbReference type="ARBA" id="ARBA00023196"/>
    </source>
</evidence>
<name>A0A6I0FH84_9FIRM</name>
<dbReference type="NCBIfam" id="TIGR01039">
    <property type="entry name" value="atpD"/>
    <property type="match status" value="1"/>
</dbReference>
<dbReference type="FunFam" id="1.10.1140.10:FF:000001">
    <property type="entry name" value="ATP synthase subunit beta"/>
    <property type="match status" value="1"/>
</dbReference>
<dbReference type="PIRSF" id="PIRSF039072">
    <property type="entry name" value="ATPase_subunit_beta"/>
    <property type="match status" value="1"/>
</dbReference>
<evidence type="ECO:0000256" key="11">
    <source>
        <dbReference type="ARBA" id="ARBA00023310"/>
    </source>
</evidence>